<protein>
    <submittedName>
        <fullName evidence="2">Glycine/D-amino acid oxidase-like deaminating enzyme</fullName>
    </submittedName>
</protein>
<accession>A0ABR9JRA6</accession>
<dbReference type="Proteomes" id="UP000627838">
    <property type="component" value="Unassembled WGS sequence"/>
</dbReference>
<feature type="domain" description="Amine oxidase" evidence="1">
    <location>
        <begin position="16"/>
        <end position="406"/>
    </location>
</feature>
<reference evidence="2 3" key="1">
    <citation type="submission" date="2020-10" db="EMBL/GenBank/DDBJ databases">
        <title>Sequencing the genomes of 1000 actinobacteria strains.</title>
        <authorList>
            <person name="Klenk H.-P."/>
        </authorList>
    </citation>
    <scope>NUCLEOTIDE SEQUENCE [LARGE SCALE GENOMIC DNA]</scope>
    <source>
        <strain evidence="2 3">DSM 46744</strain>
    </source>
</reference>
<evidence type="ECO:0000259" key="1">
    <source>
        <dbReference type="Pfam" id="PF01593"/>
    </source>
</evidence>
<dbReference type="Pfam" id="PF01593">
    <property type="entry name" value="Amino_oxidase"/>
    <property type="match status" value="1"/>
</dbReference>
<comment type="caution">
    <text evidence="2">The sequence shown here is derived from an EMBL/GenBank/DDBJ whole genome shotgun (WGS) entry which is preliminary data.</text>
</comment>
<sequence>MTDTVADTVIVVGAGIAGLACAVRLRENGVPVRVLEASDGVGGRMRTDVVDGFRLDRGFQVFNTAYPEVRRLLDLGKLHLRPFASGVIVYDHGRRERVMLPWRHPAATLRTLRAGIGTPRDKAALAAMTARDMAGPPSRLRAATERSTADDLRHRGISDTMLEKLLRPFLAAVLLERDLETSSRYFHLLWRSFANGTIGVPALGMGEVPAQLADRLPEGTISLETPVREITAEGVRISSGETIPARAVVVAADPTAAAALVPGVAAPAMRPVTTFYHAAPSSPLREPVQIIDAEGVVADTLVLTDAAPEYSPDGRALISTSVLGVHGDGDEPWVRDRLTQIYGHTNSWRHLATYPVAEALPAMPPPLRLRQPVRTGRGRYVCGDHRDTGSIQGALVSGRRAAQAVLDDLRAIDARRRITAATSQP</sequence>
<dbReference type="SUPFAM" id="SSF51905">
    <property type="entry name" value="FAD/NAD(P)-binding domain"/>
    <property type="match status" value="1"/>
</dbReference>
<proteinExistence type="predicted"/>
<dbReference type="EMBL" id="JADBDZ010000001">
    <property type="protein sequence ID" value="MBE1533095.1"/>
    <property type="molecule type" value="Genomic_DNA"/>
</dbReference>
<dbReference type="PANTHER" id="PTHR42841">
    <property type="entry name" value="AMINE OXIDASE"/>
    <property type="match status" value="1"/>
</dbReference>
<organism evidence="2 3">
    <name type="scientific">Actinomadura algeriensis</name>
    <dbReference type="NCBI Taxonomy" id="1679523"/>
    <lineage>
        <taxon>Bacteria</taxon>
        <taxon>Bacillati</taxon>
        <taxon>Actinomycetota</taxon>
        <taxon>Actinomycetes</taxon>
        <taxon>Streptosporangiales</taxon>
        <taxon>Thermomonosporaceae</taxon>
        <taxon>Actinomadura</taxon>
    </lineage>
</organism>
<dbReference type="InterPro" id="IPR036188">
    <property type="entry name" value="FAD/NAD-bd_sf"/>
</dbReference>
<evidence type="ECO:0000313" key="2">
    <source>
        <dbReference type="EMBL" id="MBE1533095.1"/>
    </source>
</evidence>
<name>A0ABR9JRA6_9ACTN</name>
<evidence type="ECO:0000313" key="3">
    <source>
        <dbReference type="Proteomes" id="UP000627838"/>
    </source>
</evidence>
<gene>
    <name evidence="2" type="ORF">H4W34_002928</name>
</gene>
<keyword evidence="3" id="KW-1185">Reference proteome</keyword>
<dbReference type="Gene3D" id="3.50.50.60">
    <property type="entry name" value="FAD/NAD(P)-binding domain"/>
    <property type="match status" value="1"/>
</dbReference>
<dbReference type="InterPro" id="IPR002937">
    <property type="entry name" value="Amino_oxidase"/>
</dbReference>
<dbReference type="RefSeq" id="WP_192759697.1">
    <property type="nucleotide sequence ID" value="NZ_JADBDZ010000001.1"/>
</dbReference>